<evidence type="ECO:0000256" key="4">
    <source>
        <dbReference type="ARBA" id="ARBA00022807"/>
    </source>
</evidence>
<dbReference type="RefSeq" id="WP_115310036.1">
    <property type="nucleotide sequence ID" value="NZ_UHIO01000001.1"/>
</dbReference>
<feature type="domain" description="NlpC/P60" evidence="5">
    <location>
        <begin position="1"/>
        <end position="141"/>
    </location>
</feature>
<gene>
    <name evidence="6" type="ORF">NCTC12020_00823</name>
</gene>
<dbReference type="Proteomes" id="UP000255367">
    <property type="component" value="Unassembled WGS sequence"/>
</dbReference>
<organism evidence="6 7">
    <name type="scientific">Veillonella criceti</name>
    <dbReference type="NCBI Taxonomy" id="103891"/>
    <lineage>
        <taxon>Bacteria</taxon>
        <taxon>Bacillati</taxon>
        <taxon>Bacillota</taxon>
        <taxon>Negativicutes</taxon>
        <taxon>Veillonellales</taxon>
        <taxon>Veillonellaceae</taxon>
        <taxon>Veillonella</taxon>
    </lineage>
</organism>
<keyword evidence="2" id="KW-0645">Protease</keyword>
<protein>
    <submittedName>
        <fullName evidence="6">Putative phage cell wall peptidase, NlpC/P60 family</fullName>
    </submittedName>
</protein>
<dbReference type="EMBL" id="UHIO01000001">
    <property type="protein sequence ID" value="SUP42232.1"/>
    <property type="molecule type" value="Genomic_DNA"/>
</dbReference>
<dbReference type="Pfam" id="PF00877">
    <property type="entry name" value="NLPC_P60"/>
    <property type="match status" value="1"/>
</dbReference>
<dbReference type="InterPro" id="IPR000064">
    <property type="entry name" value="NLP_P60_dom"/>
</dbReference>
<dbReference type="OrthoDB" id="6058745at2"/>
<dbReference type="GO" id="GO:0008234">
    <property type="term" value="F:cysteine-type peptidase activity"/>
    <property type="evidence" value="ECO:0007669"/>
    <property type="project" value="UniProtKB-KW"/>
</dbReference>
<evidence type="ECO:0000256" key="2">
    <source>
        <dbReference type="ARBA" id="ARBA00022670"/>
    </source>
</evidence>
<dbReference type="SUPFAM" id="SSF54001">
    <property type="entry name" value="Cysteine proteinases"/>
    <property type="match status" value="1"/>
</dbReference>
<dbReference type="PROSITE" id="PS51935">
    <property type="entry name" value="NLPC_P60"/>
    <property type="match status" value="1"/>
</dbReference>
<dbReference type="Gene3D" id="3.90.1720.10">
    <property type="entry name" value="endopeptidase domain like (from Nostoc punctiforme)"/>
    <property type="match status" value="1"/>
</dbReference>
<comment type="similarity">
    <text evidence="1">Belongs to the peptidase C40 family.</text>
</comment>
<dbReference type="GO" id="GO:0006508">
    <property type="term" value="P:proteolysis"/>
    <property type="evidence" value="ECO:0007669"/>
    <property type="project" value="UniProtKB-KW"/>
</dbReference>
<dbReference type="InterPro" id="IPR038765">
    <property type="entry name" value="Papain-like_cys_pep_sf"/>
</dbReference>
<name>A0A380NJW9_9FIRM</name>
<evidence type="ECO:0000259" key="5">
    <source>
        <dbReference type="PROSITE" id="PS51935"/>
    </source>
</evidence>
<sequence>MGQGELIAKTALTWVGTPYMNYAMVKGRGVDCAHLILGVLLEAKLLHEGDLRIEAYSNEWHLHRSEEKFIKHIKKIAYEVTEPQIGDFLLYQYGRCISHGAILVGPNVVAHAFVDQGVILSKLDDVLFYDNACKSRLRKIYRFNGKGEP</sequence>
<keyword evidence="7" id="KW-1185">Reference proteome</keyword>
<dbReference type="AlphaFoldDB" id="A0A380NJW9"/>
<evidence type="ECO:0000256" key="3">
    <source>
        <dbReference type="ARBA" id="ARBA00022801"/>
    </source>
</evidence>
<evidence type="ECO:0000256" key="1">
    <source>
        <dbReference type="ARBA" id="ARBA00007074"/>
    </source>
</evidence>
<evidence type="ECO:0000313" key="6">
    <source>
        <dbReference type="EMBL" id="SUP42232.1"/>
    </source>
</evidence>
<evidence type="ECO:0000313" key="7">
    <source>
        <dbReference type="Proteomes" id="UP000255367"/>
    </source>
</evidence>
<keyword evidence="4" id="KW-0788">Thiol protease</keyword>
<reference evidence="6 7" key="1">
    <citation type="submission" date="2018-06" db="EMBL/GenBank/DDBJ databases">
        <authorList>
            <consortium name="Pathogen Informatics"/>
            <person name="Doyle S."/>
        </authorList>
    </citation>
    <scope>NUCLEOTIDE SEQUENCE [LARGE SCALE GENOMIC DNA]</scope>
    <source>
        <strain evidence="6 7">NCTC12020</strain>
    </source>
</reference>
<keyword evidence="3" id="KW-0378">Hydrolase</keyword>
<proteinExistence type="inferred from homology"/>
<accession>A0A380NJW9</accession>